<dbReference type="PANTHER" id="PTHR23501:SF198">
    <property type="entry name" value="AZOLE RESISTANCE PROTEIN 1-RELATED"/>
    <property type="match status" value="1"/>
</dbReference>
<feature type="region of interest" description="Disordered" evidence="6">
    <location>
        <begin position="1"/>
        <end position="61"/>
    </location>
</feature>
<feature type="domain" description="Major facilitator superfamily (MFS) profile" evidence="8">
    <location>
        <begin position="95"/>
        <end position="593"/>
    </location>
</feature>
<feature type="transmembrane region" description="Helical" evidence="7">
    <location>
        <begin position="418"/>
        <end position="439"/>
    </location>
</feature>
<keyword evidence="4 7" id="KW-1133">Transmembrane helix</keyword>
<evidence type="ECO:0000313" key="10">
    <source>
        <dbReference type="Proteomes" id="UP000095085"/>
    </source>
</evidence>
<feature type="transmembrane region" description="Helical" evidence="7">
    <location>
        <begin position="570"/>
        <end position="588"/>
    </location>
</feature>
<feature type="transmembrane region" description="Helical" evidence="7">
    <location>
        <begin position="390"/>
        <end position="411"/>
    </location>
</feature>
<feature type="transmembrane region" description="Helical" evidence="7">
    <location>
        <begin position="90"/>
        <end position="117"/>
    </location>
</feature>
<dbReference type="Pfam" id="PF07690">
    <property type="entry name" value="MFS_1"/>
    <property type="match status" value="1"/>
</dbReference>
<feature type="transmembrane region" description="Helical" evidence="7">
    <location>
        <begin position="245"/>
        <end position="266"/>
    </location>
</feature>
<feature type="transmembrane region" description="Helical" evidence="7">
    <location>
        <begin position="314"/>
        <end position="336"/>
    </location>
</feature>
<feature type="transmembrane region" description="Helical" evidence="7">
    <location>
        <begin position="160"/>
        <end position="179"/>
    </location>
</feature>
<dbReference type="STRING" id="984485.A0A1E4RIK6"/>
<reference evidence="10" key="1">
    <citation type="submission" date="2016-05" db="EMBL/GenBank/DDBJ databases">
        <title>Comparative genomics of biotechnologically important yeasts.</title>
        <authorList>
            <consortium name="DOE Joint Genome Institute"/>
            <person name="Riley R."/>
            <person name="Haridas S."/>
            <person name="Wolfe K.H."/>
            <person name="Lopes M.R."/>
            <person name="Hittinger C.T."/>
            <person name="Goker M."/>
            <person name="Salamov A."/>
            <person name="Wisecaver J."/>
            <person name="Long T.M."/>
            <person name="Aerts A.L."/>
            <person name="Barry K."/>
            <person name="Choi C."/>
            <person name="Clum A."/>
            <person name="Coughlan A.Y."/>
            <person name="Deshpande S."/>
            <person name="Douglass A.P."/>
            <person name="Hanson S.J."/>
            <person name="Klenk H.-P."/>
            <person name="Labutti K."/>
            <person name="Lapidus A."/>
            <person name="Lindquist E."/>
            <person name="Lipzen A."/>
            <person name="Meier-Kolthoff J.P."/>
            <person name="Ohm R.A."/>
            <person name="Otillar R.P."/>
            <person name="Pangilinan J."/>
            <person name="Peng Y."/>
            <person name="Rokas A."/>
            <person name="Rosa C.A."/>
            <person name="Scheuner C."/>
            <person name="Sibirny A.A."/>
            <person name="Slot J.C."/>
            <person name="Stielow J.B."/>
            <person name="Sun H."/>
            <person name="Kurtzman C.P."/>
            <person name="Blackwell M."/>
            <person name="Grigoriev I.V."/>
            <person name="Jeffries T.W."/>
        </authorList>
    </citation>
    <scope>NUCLEOTIDE SEQUENCE [LARGE SCALE GENOMIC DNA]</scope>
    <source>
        <strain evidence="10">NRRL Y-1933</strain>
    </source>
</reference>
<evidence type="ECO:0000256" key="4">
    <source>
        <dbReference type="ARBA" id="ARBA00022989"/>
    </source>
</evidence>
<feature type="compositionally biased region" description="Polar residues" evidence="6">
    <location>
        <begin position="30"/>
        <end position="56"/>
    </location>
</feature>
<dbReference type="GO" id="GO:0005886">
    <property type="term" value="C:plasma membrane"/>
    <property type="evidence" value="ECO:0007669"/>
    <property type="project" value="TreeGrafter"/>
</dbReference>
<evidence type="ECO:0000256" key="7">
    <source>
        <dbReference type="SAM" id="Phobius"/>
    </source>
</evidence>
<evidence type="ECO:0000259" key="8">
    <source>
        <dbReference type="PROSITE" id="PS50850"/>
    </source>
</evidence>
<dbReference type="GO" id="GO:0022857">
    <property type="term" value="F:transmembrane transporter activity"/>
    <property type="evidence" value="ECO:0007669"/>
    <property type="project" value="InterPro"/>
</dbReference>
<keyword evidence="10" id="KW-1185">Reference proteome</keyword>
<dbReference type="AlphaFoldDB" id="A0A1E4RIK6"/>
<dbReference type="PROSITE" id="PS50850">
    <property type="entry name" value="MFS"/>
    <property type="match status" value="1"/>
</dbReference>
<dbReference type="InterPro" id="IPR020846">
    <property type="entry name" value="MFS_dom"/>
</dbReference>
<feature type="transmembrane region" description="Helical" evidence="7">
    <location>
        <begin position="219"/>
        <end position="239"/>
    </location>
</feature>
<feature type="transmembrane region" description="Helical" evidence="7">
    <location>
        <begin position="286"/>
        <end position="308"/>
    </location>
</feature>
<evidence type="ECO:0000256" key="3">
    <source>
        <dbReference type="ARBA" id="ARBA00022692"/>
    </source>
</evidence>
<evidence type="ECO:0000256" key="6">
    <source>
        <dbReference type="SAM" id="MobiDB-lite"/>
    </source>
</evidence>
<feature type="transmembrane region" description="Helical" evidence="7">
    <location>
        <begin position="482"/>
        <end position="508"/>
    </location>
</feature>
<dbReference type="GeneID" id="30995870"/>
<evidence type="ECO:0000256" key="5">
    <source>
        <dbReference type="ARBA" id="ARBA00023136"/>
    </source>
</evidence>
<keyword evidence="5 7" id="KW-0472">Membrane</keyword>
<evidence type="ECO:0000313" key="9">
    <source>
        <dbReference type="EMBL" id="ODV67066.1"/>
    </source>
</evidence>
<keyword evidence="3 7" id="KW-0812">Transmembrane</keyword>
<dbReference type="Proteomes" id="UP000095085">
    <property type="component" value="Unassembled WGS sequence"/>
</dbReference>
<feature type="transmembrane region" description="Helical" evidence="7">
    <location>
        <begin position="185"/>
        <end position="207"/>
    </location>
</feature>
<sequence>MSSRKATDGIEDSPMLTIASNNDEMEKSDAATSTRLNNQDSSNTLIGPGQTNTANAGNDDGILKTKKTEKYYESNAGDGSKATDQYVEGLGLVFTLFSCFASLFIVALDQTIISTILTKVGNKFDAFSQIGWLTSGFLLPMACLAPSYGKISIAFGRKNTILVGIVIFEIGSLIAALAQNMNMLIGGRVIQGVGGGAVQAMVIVILSESVPISKRALSMTLLGVTFSVASVIGPFIGGAFSTHVTWRWCFYINLPIGGVSFIFLLFGFNPPRAKGNILEKLKKIDYIGTVLLSGGLVLLLLGITFGGVDFPWKSAAVICCFVIGGILLIIFTYYNFFVSKIPLLIREVVIVPQIFMCCTCAAFNFAFFMAELTYLAVYFQVIFNASSFQSGIDLLPLIISVTLASMFNGIFMRYSRFVKIPIMVSTSLGIIGNGLLLLLDQHSSSKDRIGLLIVVGVSIGLQFQSSALSAQLNAPNDVEGSLIITTVFLNFTKEAGAAIGIALAQLMFTSTGSNYITSMIKGLDKNSKDYKILSKLNAKTLIQTPTLINSLPSSTRDLVIGQFMKAVENVFYLCLAFSVISFIASIFTTNKRIPKDDEVYLGSDEEKDDQDEQNEVYTGNRDANCQQSADLEVGINRK</sequence>
<dbReference type="InterPro" id="IPR036259">
    <property type="entry name" value="MFS_trans_sf"/>
</dbReference>
<dbReference type="CDD" id="cd17502">
    <property type="entry name" value="MFS_Azr1_MDR_like"/>
    <property type="match status" value="1"/>
</dbReference>
<feature type="transmembrane region" description="Helical" evidence="7">
    <location>
        <begin position="348"/>
        <end position="370"/>
    </location>
</feature>
<dbReference type="OrthoDB" id="10021397at2759"/>
<feature type="region of interest" description="Disordered" evidence="6">
    <location>
        <begin position="598"/>
        <end position="621"/>
    </location>
</feature>
<feature type="compositionally biased region" description="Acidic residues" evidence="6">
    <location>
        <begin position="603"/>
        <end position="614"/>
    </location>
</feature>
<dbReference type="FunFam" id="1.20.1720.10:FF:000014">
    <property type="entry name" value="MFS drug transporter, putative"/>
    <property type="match status" value="1"/>
</dbReference>
<dbReference type="InterPro" id="IPR005829">
    <property type="entry name" value="Sugar_transporter_CS"/>
</dbReference>
<evidence type="ECO:0000256" key="2">
    <source>
        <dbReference type="ARBA" id="ARBA00007520"/>
    </source>
</evidence>
<accession>A0A1E4RIK6</accession>
<dbReference type="SUPFAM" id="SSF103473">
    <property type="entry name" value="MFS general substrate transporter"/>
    <property type="match status" value="1"/>
</dbReference>
<organism evidence="9 10">
    <name type="scientific">Hyphopichia burtonii NRRL Y-1933</name>
    <dbReference type="NCBI Taxonomy" id="984485"/>
    <lineage>
        <taxon>Eukaryota</taxon>
        <taxon>Fungi</taxon>
        <taxon>Dikarya</taxon>
        <taxon>Ascomycota</taxon>
        <taxon>Saccharomycotina</taxon>
        <taxon>Pichiomycetes</taxon>
        <taxon>Debaryomycetaceae</taxon>
        <taxon>Hyphopichia</taxon>
    </lineage>
</organism>
<dbReference type="Gene3D" id="1.20.1250.20">
    <property type="entry name" value="MFS general substrate transporter like domains"/>
    <property type="match status" value="1"/>
</dbReference>
<dbReference type="PANTHER" id="PTHR23501">
    <property type="entry name" value="MAJOR FACILITATOR SUPERFAMILY"/>
    <property type="match status" value="1"/>
</dbReference>
<dbReference type="InterPro" id="IPR011701">
    <property type="entry name" value="MFS"/>
</dbReference>
<dbReference type="EMBL" id="KV454541">
    <property type="protein sequence ID" value="ODV67066.1"/>
    <property type="molecule type" value="Genomic_DNA"/>
</dbReference>
<dbReference type="RefSeq" id="XP_020076133.1">
    <property type="nucleotide sequence ID" value="XM_020221321.1"/>
</dbReference>
<protein>
    <submittedName>
        <fullName evidence="9">MDR transporter</fullName>
    </submittedName>
</protein>
<gene>
    <name evidence="9" type="ORF">HYPBUDRAFT_153004</name>
</gene>
<proteinExistence type="inferred from homology"/>
<name>A0A1E4RIK6_9ASCO</name>
<comment type="similarity">
    <text evidence="2">Belongs to the major facilitator superfamily. TCR/Tet family.</text>
</comment>
<dbReference type="PROSITE" id="PS00217">
    <property type="entry name" value="SUGAR_TRANSPORT_2"/>
    <property type="match status" value="1"/>
</dbReference>
<feature type="transmembrane region" description="Helical" evidence="7">
    <location>
        <begin position="129"/>
        <end position="148"/>
    </location>
</feature>
<comment type="subcellular location">
    <subcellularLocation>
        <location evidence="1">Membrane</location>
        <topology evidence="1">Multi-pass membrane protein</topology>
    </subcellularLocation>
</comment>
<evidence type="ECO:0000256" key="1">
    <source>
        <dbReference type="ARBA" id="ARBA00004141"/>
    </source>
</evidence>